<gene>
    <name evidence="1" type="ORF">C4N26_04605</name>
</gene>
<organism evidence="1 2">
    <name type="scientific">Faecalibacterium prausnitzii</name>
    <dbReference type="NCBI Taxonomy" id="853"/>
    <lineage>
        <taxon>Bacteria</taxon>
        <taxon>Bacillati</taxon>
        <taxon>Bacillota</taxon>
        <taxon>Clostridia</taxon>
        <taxon>Eubacteriales</taxon>
        <taxon>Oscillospiraceae</taxon>
        <taxon>Faecalibacterium</taxon>
    </lineage>
</organism>
<comment type="caution">
    <text evidence="1">The sequence shown here is derived from an EMBL/GenBank/DDBJ whole genome shotgun (WGS) entry which is preliminary data.</text>
</comment>
<reference evidence="1 2" key="1">
    <citation type="submission" date="2018-02" db="EMBL/GenBank/DDBJ databases">
        <title>Complete genome sequencing of Faecalibacterium prausnitzii strains isolated from the human gut.</title>
        <authorList>
            <person name="Fitzgerald B.C."/>
            <person name="Shkoporov A.N."/>
            <person name="Ross P.R."/>
            <person name="Hill C."/>
        </authorList>
    </citation>
    <scope>NUCLEOTIDE SEQUENCE [LARGE SCALE GENOMIC DNA]</scope>
    <source>
        <strain evidence="1 2">APC942/32-1</strain>
    </source>
</reference>
<dbReference type="EMBL" id="PRLB01000002">
    <property type="protein sequence ID" value="RAW55242.1"/>
    <property type="molecule type" value="Genomic_DNA"/>
</dbReference>
<dbReference type="Proteomes" id="UP000251144">
    <property type="component" value="Unassembled WGS sequence"/>
</dbReference>
<accession>A0A329U090</accession>
<name>A0A329U090_9FIRM</name>
<protein>
    <submittedName>
        <fullName evidence="1">Uncharacterized protein</fullName>
    </submittedName>
</protein>
<proteinExistence type="predicted"/>
<evidence type="ECO:0000313" key="1">
    <source>
        <dbReference type="EMBL" id="RAW55242.1"/>
    </source>
</evidence>
<evidence type="ECO:0000313" key="2">
    <source>
        <dbReference type="Proteomes" id="UP000251144"/>
    </source>
</evidence>
<sequence>MRIFLHRGAGGGGEEGLFGRVAKIRGLRMQTFSHGNEGKSIDTFCASMIKYIEKERIEKETGA</sequence>
<dbReference type="AlphaFoldDB" id="A0A329U090"/>